<keyword evidence="5" id="KW-1185">Reference proteome</keyword>
<dbReference type="PROSITE" id="PS50878">
    <property type="entry name" value="RT_POL"/>
    <property type="match status" value="1"/>
</dbReference>
<evidence type="ECO:0000259" key="3">
    <source>
        <dbReference type="PROSITE" id="PS50878"/>
    </source>
</evidence>
<accession>A0A2I0U0V4</accession>
<keyword evidence="4" id="KW-0695">RNA-directed DNA polymerase</keyword>
<dbReference type="GO" id="GO:0003964">
    <property type="term" value="F:RNA-directed DNA polymerase activity"/>
    <property type="evidence" value="ECO:0007669"/>
    <property type="project" value="UniProtKB-KW"/>
</dbReference>
<sequence>MKVKESVPPLMNKTVKLVTTDEEKAEVLKFFATVFTGNLSSHPSQLNGPQDRDWVSKVPPTVREDQGHDHPRNLNIQKPMGPDERHPRVLRELADVVAKPLAMIFEKSWQSDSGIECTFSKFADDTKLSSVINMPEGWDTIQRDLDKLKKCAFVNLMRFNKANGKVLHLGQGNPQYQYRLGDQGIESSPVEKEFGVLVDEKLNMSLQGALAAQKANRILGCIKRNLASRSREVILPLYSALGLVLGLVLFNILISDLDKRIKCTLSQFADDTKLGRTVNLLEGRKALQRDLDRLDQWAEANGMRFNKAKGWVLHLCHNNPLQRYRLGEEWMESCLVEKDLKVFVKYESAVCPGGQDGQLHPGLYQEQCGSDEVVRSPRAMKRDFRTLGRQVKGSGTQVVFFSIPPVAGNEEGAEKGSRTRVIRTHFQRRLWKKTGDLVTQDMEKAQLLNDFFASIFTGSYHTAQVTEGKNRGYESEEAPTAGDQVSDHLRNLKVHKSIGPDEIHSRVLRELVNEVAKPLSIIFEKLYQAGEVPTDWKRGNITPIFKKGKNENSGNYRPVSLTSVPGKIMEQILLESLLRHVENKEVIGDSQHGFTKGKSCLTNLVAFYDIAIALVDKGRTTDVIYLYLCKAFNSVLHDILISKLESHGFDGWTTQWIRNWLDGCTQRNGLDGCTQTVAVNGSVSKWQPVRSGDPQGSVLGPVLFYIFVGDMESGIECTLSKSADDTKLGGTVDMLEGRDAIQRDLDRLERPPDQDGETDKAFYRQPKVASPSQALVFIGDFNHPDICWEGYTARHVQSRRFLQCIDHNFLTQVVEEPKRRDGMTGWIDEGRALDVFYRDFSKAFDTISHSILIGKLRKYGLDEWTVGWIENRLKDRAQRVMISGTESSWRSVTSGVPPGSVLGPVLFNISINDLDEGIDCTLSKFADDTKLGGVADTPEGCATIQ</sequence>
<keyword evidence="2" id="KW-1133">Transmembrane helix</keyword>
<dbReference type="EMBL" id="KZ506454">
    <property type="protein sequence ID" value="PKU39573.1"/>
    <property type="molecule type" value="Genomic_DNA"/>
</dbReference>
<feature type="transmembrane region" description="Helical" evidence="2">
    <location>
        <begin position="233"/>
        <end position="254"/>
    </location>
</feature>
<dbReference type="OrthoDB" id="10063195at2759"/>
<keyword evidence="2" id="KW-0812">Transmembrane</keyword>
<dbReference type="InterPro" id="IPR000477">
    <property type="entry name" value="RT_dom"/>
</dbReference>
<name>A0A2I0U0V4_LIMLA</name>
<proteinExistence type="predicted"/>
<dbReference type="CDD" id="cd01650">
    <property type="entry name" value="RT_nLTR_like"/>
    <property type="match status" value="1"/>
</dbReference>
<protein>
    <submittedName>
        <fullName evidence="4">Rna-directed dna polymerase from mobile element jockey-like</fullName>
    </submittedName>
</protein>
<dbReference type="PANTHER" id="PTHR33332">
    <property type="entry name" value="REVERSE TRANSCRIPTASE DOMAIN-CONTAINING PROTEIN"/>
    <property type="match status" value="1"/>
</dbReference>
<feature type="region of interest" description="Disordered" evidence="1">
    <location>
        <begin position="60"/>
        <end position="85"/>
    </location>
</feature>
<evidence type="ECO:0000313" key="4">
    <source>
        <dbReference type="EMBL" id="PKU39573.1"/>
    </source>
</evidence>
<dbReference type="Proteomes" id="UP000233556">
    <property type="component" value="Unassembled WGS sequence"/>
</dbReference>
<keyword evidence="2" id="KW-0472">Membrane</keyword>
<evidence type="ECO:0000256" key="2">
    <source>
        <dbReference type="SAM" id="Phobius"/>
    </source>
</evidence>
<dbReference type="Pfam" id="PF00078">
    <property type="entry name" value="RVT_1"/>
    <property type="match status" value="2"/>
</dbReference>
<reference evidence="5" key="2">
    <citation type="submission" date="2017-12" db="EMBL/GenBank/DDBJ databases">
        <title>Genome sequence of the Bar-tailed Godwit (Limosa lapponica baueri).</title>
        <authorList>
            <person name="Lima N.C.B."/>
            <person name="Parody-Merino A.M."/>
            <person name="Battley P.F."/>
            <person name="Fidler A.E."/>
            <person name="Prosdocimi F."/>
        </authorList>
    </citation>
    <scope>NUCLEOTIDE SEQUENCE [LARGE SCALE GENOMIC DNA]</scope>
</reference>
<organism evidence="4 5">
    <name type="scientific">Limosa lapponica baueri</name>
    <dbReference type="NCBI Taxonomy" id="1758121"/>
    <lineage>
        <taxon>Eukaryota</taxon>
        <taxon>Metazoa</taxon>
        <taxon>Chordata</taxon>
        <taxon>Craniata</taxon>
        <taxon>Vertebrata</taxon>
        <taxon>Euteleostomi</taxon>
        <taxon>Archelosauria</taxon>
        <taxon>Archosauria</taxon>
        <taxon>Dinosauria</taxon>
        <taxon>Saurischia</taxon>
        <taxon>Theropoda</taxon>
        <taxon>Coelurosauria</taxon>
        <taxon>Aves</taxon>
        <taxon>Neognathae</taxon>
        <taxon>Neoaves</taxon>
        <taxon>Charadriiformes</taxon>
        <taxon>Scolopacidae</taxon>
        <taxon>Limosa</taxon>
    </lineage>
</organism>
<reference evidence="5" key="1">
    <citation type="submission" date="2017-11" db="EMBL/GenBank/DDBJ databases">
        <authorList>
            <person name="Lima N.C."/>
            <person name="Parody-Merino A.M."/>
            <person name="Battley P.F."/>
            <person name="Fidler A.E."/>
            <person name="Prosdocimi F."/>
        </authorList>
    </citation>
    <scope>NUCLEOTIDE SEQUENCE [LARGE SCALE GENOMIC DNA]</scope>
</reference>
<gene>
    <name evidence="4" type="ORF">llap_10128</name>
</gene>
<evidence type="ECO:0000313" key="5">
    <source>
        <dbReference type="Proteomes" id="UP000233556"/>
    </source>
</evidence>
<dbReference type="AlphaFoldDB" id="A0A2I0U0V4"/>
<keyword evidence="4" id="KW-0548">Nucleotidyltransferase</keyword>
<feature type="domain" description="Reverse transcriptase" evidence="3">
    <location>
        <begin position="525"/>
        <end position="793"/>
    </location>
</feature>
<evidence type="ECO:0000256" key="1">
    <source>
        <dbReference type="SAM" id="MobiDB-lite"/>
    </source>
</evidence>
<keyword evidence="4" id="KW-0808">Transferase</keyword>
<feature type="compositionally biased region" description="Basic and acidic residues" evidence="1">
    <location>
        <begin position="62"/>
        <end position="72"/>
    </location>
</feature>